<gene>
    <name evidence="1" type="ORF">UFOVP12_2</name>
</gene>
<reference evidence="1" key="1">
    <citation type="submission" date="2020-04" db="EMBL/GenBank/DDBJ databases">
        <authorList>
            <person name="Chiriac C."/>
            <person name="Salcher M."/>
            <person name="Ghai R."/>
            <person name="Kavagutti S V."/>
        </authorList>
    </citation>
    <scope>NUCLEOTIDE SEQUENCE</scope>
</reference>
<dbReference type="EMBL" id="LR796146">
    <property type="protein sequence ID" value="CAB4121325.1"/>
    <property type="molecule type" value="Genomic_DNA"/>
</dbReference>
<protein>
    <submittedName>
        <fullName evidence="1">Uncharacterized protein</fullName>
    </submittedName>
</protein>
<proteinExistence type="predicted"/>
<name>A0A6J5KIJ2_9CAUD</name>
<evidence type="ECO:0000313" key="1">
    <source>
        <dbReference type="EMBL" id="CAB4121325.1"/>
    </source>
</evidence>
<sequence>MKIIFTRVEERLEITQAECDNFIEVDMFSNWFVSRNTPPTQSTLVTPLSEEEPK</sequence>
<accession>A0A6J5KIJ2</accession>
<organism evidence="1">
    <name type="scientific">uncultured Caudovirales phage</name>
    <dbReference type="NCBI Taxonomy" id="2100421"/>
    <lineage>
        <taxon>Viruses</taxon>
        <taxon>Duplodnaviria</taxon>
        <taxon>Heunggongvirae</taxon>
        <taxon>Uroviricota</taxon>
        <taxon>Caudoviricetes</taxon>
        <taxon>Peduoviridae</taxon>
        <taxon>Maltschvirus</taxon>
        <taxon>Maltschvirus maltsch</taxon>
    </lineage>
</organism>